<protein>
    <recommendedName>
        <fullName evidence="4">Secreted protein</fullName>
    </recommendedName>
</protein>
<feature type="signal peptide" evidence="1">
    <location>
        <begin position="1"/>
        <end position="28"/>
    </location>
</feature>
<gene>
    <name evidence="2" type="ORF">GCM10009765_61820</name>
</gene>
<evidence type="ECO:0008006" key="4">
    <source>
        <dbReference type="Google" id="ProtNLM"/>
    </source>
</evidence>
<evidence type="ECO:0000313" key="2">
    <source>
        <dbReference type="EMBL" id="GAA1704241.1"/>
    </source>
</evidence>
<dbReference type="RefSeq" id="WP_163567946.1">
    <property type="nucleotide sequence ID" value="NZ_BAAANY010000029.1"/>
</dbReference>
<dbReference type="EMBL" id="BAAANY010000029">
    <property type="protein sequence ID" value="GAA1704241.1"/>
    <property type="molecule type" value="Genomic_DNA"/>
</dbReference>
<evidence type="ECO:0000313" key="3">
    <source>
        <dbReference type="Proteomes" id="UP001500618"/>
    </source>
</evidence>
<sequence>MSLFRTTARAAVLLGAVGALVAPAASYAAPAAVSGYFTDDGVRIRSQPNPFDPNNVVGLGYRGHSVTVYCLFNADANGNFYQLRDNTTGVSGYSSIAYTHANGDVSYCPNGSG</sequence>
<reference evidence="2 3" key="1">
    <citation type="journal article" date="2019" name="Int. J. Syst. Evol. Microbiol.">
        <title>The Global Catalogue of Microorganisms (GCM) 10K type strain sequencing project: providing services to taxonomists for standard genome sequencing and annotation.</title>
        <authorList>
            <consortium name="The Broad Institute Genomics Platform"/>
            <consortium name="The Broad Institute Genome Sequencing Center for Infectious Disease"/>
            <person name="Wu L."/>
            <person name="Ma J."/>
        </authorList>
    </citation>
    <scope>NUCLEOTIDE SEQUENCE [LARGE SCALE GENOMIC DNA]</scope>
    <source>
        <strain evidence="2 3">JCM 14718</strain>
    </source>
</reference>
<organism evidence="2 3">
    <name type="scientific">Fodinicola feengrottensis</name>
    <dbReference type="NCBI Taxonomy" id="435914"/>
    <lineage>
        <taxon>Bacteria</taxon>
        <taxon>Bacillati</taxon>
        <taxon>Actinomycetota</taxon>
        <taxon>Actinomycetes</taxon>
        <taxon>Mycobacteriales</taxon>
        <taxon>Fodinicola</taxon>
    </lineage>
</organism>
<keyword evidence="1" id="KW-0732">Signal</keyword>
<comment type="caution">
    <text evidence="2">The sequence shown here is derived from an EMBL/GenBank/DDBJ whole genome shotgun (WGS) entry which is preliminary data.</text>
</comment>
<name>A0ABN2IFT8_9ACTN</name>
<proteinExistence type="predicted"/>
<keyword evidence="3" id="KW-1185">Reference proteome</keyword>
<feature type="chain" id="PRO_5046688521" description="Secreted protein" evidence="1">
    <location>
        <begin position="29"/>
        <end position="113"/>
    </location>
</feature>
<evidence type="ECO:0000256" key="1">
    <source>
        <dbReference type="SAM" id="SignalP"/>
    </source>
</evidence>
<accession>A0ABN2IFT8</accession>
<dbReference type="Proteomes" id="UP001500618">
    <property type="component" value="Unassembled WGS sequence"/>
</dbReference>